<evidence type="ECO:0000256" key="3">
    <source>
        <dbReference type="ARBA" id="ARBA00022598"/>
    </source>
</evidence>
<dbReference type="CDD" id="cd07958">
    <property type="entry name" value="Anticodon_Ia_Leu_BEm"/>
    <property type="match status" value="1"/>
</dbReference>
<dbReference type="SUPFAM" id="SSF50677">
    <property type="entry name" value="ValRS/IleRS/LeuRS editing domain"/>
    <property type="match status" value="1"/>
</dbReference>
<feature type="domain" description="Methionyl/Valyl/Leucyl/Isoleucyl-tRNA synthetase anticodon-binding" evidence="12">
    <location>
        <begin position="682"/>
        <end position="797"/>
    </location>
</feature>
<dbReference type="HAMAP" id="MF_00049_B">
    <property type="entry name" value="Leu_tRNA_synth_B"/>
    <property type="match status" value="1"/>
</dbReference>
<comment type="subcellular location">
    <subcellularLocation>
        <location evidence="9">Cytoplasm</location>
    </subcellularLocation>
</comment>
<dbReference type="InterPro" id="IPR013155">
    <property type="entry name" value="M/V/L/I-tRNA-synth_anticd-bd"/>
</dbReference>
<keyword evidence="5 9" id="KW-0067">ATP-binding</keyword>
<evidence type="ECO:0000313" key="16">
    <source>
        <dbReference type="Proteomes" id="UP000654345"/>
    </source>
</evidence>
<dbReference type="Pfam" id="PF13603">
    <property type="entry name" value="tRNA-synt_1_2"/>
    <property type="match status" value="1"/>
</dbReference>
<keyword evidence="16" id="KW-1185">Reference proteome</keyword>
<dbReference type="PROSITE" id="PS00178">
    <property type="entry name" value="AA_TRNA_LIGASE_I"/>
    <property type="match status" value="1"/>
</dbReference>
<evidence type="ECO:0000256" key="9">
    <source>
        <dbReference type="HAMAP-Rule" id="MF_00049"/>
    </source>
</evidence>
<evidence type="ECO:0000256" key="6">
    <source>
        <dbReference type="ARBA" id="ARBA00022917"/>
    </source>
</evidence>
<dbReference type="GO" id="GO:0016874">
    <property type="term" value="F:ligase activity"/>
    <property type="evidence" value="ECO:0007669"/>
    <property type="project" value="UniProtKB-KW"/>
</dbReference>
<dbReference type="SUPFAM" id="SSF47323">
    <property type="entry name" value="Anticodon-binding domain of a subclass of class I aminoacyl-tRNA synthetases"/>
    <property type="match status" value="1"/>
</dbReference>
<accession>A0ABQ3V2C7</accession>
<dbReference type="InterPro" id="IPR014729">
    <property type="entry name" value="Rossmann-like_a/b/a_fold"/>
</dbReference>
<dbReference type="InterPro" id="IPR009080">
    <property type="entry name" value="tRNAsynth_Ia_anticodon-bd"/>
</dbReference>
<comment type="caution">
    <text evidence="9">Lacks conserved residue(s) required for the propagation of feature annotation.</text>
</comment>
<dbReference type="InterPro" id="IPR015413">
    <property type="entry name" value="Methionyl/Leucyl_tRNA_Synth"/>
</dbReference>
<keyword evidence="7 9" id="KW-0030">Aminoacyl-tRNA synthetase</keyword>
<dbReference type="Gene3D" id="3.10.20.590">
    <property type="match status" value="1"/>
</dbReference>
<evidence type="ECO:0000256" key="5">
    <source>
        <dbReference type="ARBA" id="ARBA00022840"/>
    </source>
</evidence>
<keyword evidence="2 9" id="KW-0963">Cytoplasm</keyword>
<dbReference type="Pfam" id="PF00133">
    <property type="entry name" value="tRNA-synt_1"/>
    <property type="match status" value="1"/>
</dbReference>
<evidence type="ECO:0000256" key="10">
    <source>
        <dbReference type="RuleBase" id="RU363035"/>
    </source>
</evidence>
<evidence type="ECO:0000259" key="11">
    <source>
        <dbReference type="Pfam" id="PF00133"/>
    </source>
</evidence>
<dbReference type="EMBL" id="BNJG01000003">
    <property type="protein sequence ID" value="GHO59073.1"/>
    <property type="molecule type" value="Genomic_DNA"/>
</dbReference>
<dbReference type="InterPro" id="IPR009008">
    <property type="entry name" value="Val/Leu/Ile-tRNA-synth_edit"/>
</dbReference>
<dbReference type="PRINTS" id="PR00985">
    <property type="entry name" value="TRNASYNTHLEU"/>
</dbReference>
<feature type="binding site" evidence="9">
    <location>
        <position position="611"/>
    </location>
    <ligand>
        <name>ATP</name>
        <dbReference type="ChEBI" id="CHEBI:30616"/>
    </ligand>
</feature>
<dbReference type="RefSeq" id="WP_201375286.1">
    <property type="nucleotide sequence ID" value="NZ_BNJG01000003.1"/>
</dbReference>
<gene>
    <name evidence="15" type="primary">leuS_2</name>
    <name evidence="9" type="synonym">leuS</name>
    <name evidence="15" type="ORF">KSB_75480</name>
</gene>
<dbReference type="Gene3D" id="1.10.730.10">
    <property type="entry name" value="Isoleucyl-tRNA Synthetase, Domain 1"/>
    <property type="match status" value="1"/>
</dbReference>
<dbReference type="Proteomes" id="UP000654345">
    <property type="component" value="Unassembled WGS sequence"/>
</dbReference>
<protein>
    <recommendedName>
        <fullName evidence="9">Leucine--tRNA ligase</fullName>
        <ecNumber evidence="9">6.1.1.4</ecNumber>
    </recommendedName>
    <alternativeName>
        <fullName evidence="9">Leucyl-tRNA synthetase</fullName>
        <shortName evidence="9">LeuRS</shortName>
    </alternativeName>
</protein>
<dbReference type="EC" id="6.1.1.4" evidence="9"/>
<evidence type="ECO:0000256" key="2">
    <source>
        <dbReference type="ARBA" id="ARBA00022490"/>
    </source>
</evidence>
<evidence type="ECO:0000256" key="7">
    <source>
        <dbReference type="ARBA" id="ARBA00023146"/>
    </source>
</evidence>
<dbReference type="InterPro" id="IPR001412">
    <property type="entry name" value="aa-tRNA-synth_I_CS"/>
</dbReference>
<keyword evidence="3 9" id="KW-0436">Ligase</keyword>
<dbReference type="Pfam" id="PF08264">
    <property type="entry name" value="Anticodon_1"/>
    <property type="match status" value="1"/>
</dbReference>
<evidence type="ECO:0000259" key="12">
    <source>
        <dbReference type="Pfam" id="PF08264"/>
    </source>
</evidence>
<reference evidence="15 16" key="1">
    <citation type="journal article" date="2021" name="Int. J. Syst. Evol. Microbiol.">
        <title>Reticulibacter mediterranei gen. nov., sp. nov., within the new family Reticulibacteraceae fam. nov., and Ktedonospora formicarum gen. nov., sp. nov., Ktedonobacter robiniae sp. nov., Dictyobacter formicarum sp. nov. and Dictyobacter arantiisoli sp. nov., belonging to the class Ktedonobacteria.</title>
        <authorList>
            <person name="Yabe S."/>
            <person name="Zheng Y."/>
            <person name="Wang C.M."/>
            <person name="Sakai Y."/>
            <person name="Abe K."/>
            <person name="Yokota A."/>
            <person name="Donadio S."/>
            <person name="Cavaletti L."/>
            <person name="Monciardini P."/>
        </authorList>
    </citation>
    <scope>NUCLEOTIDE SEQUENCE [LARGE SCALE GENOMIC DNA]</scope>
    <source>
        <strain evidence="15 16">SOSP1-30</strain>
    </source>
</reference>
<dbReference type="PANTHER" id="PTHR43740:SF2">
    <property type="entry name" value="LEUCINE--TRNA LIGASE, MITOCHONDRIAL"/>
    <property type="match status" value="1"/>
</dbReference>
<comment type="catalytic activity">
    <reaction evidence="8 9">
        <text>tRNA(Leu) + L-leucine + ATP = L-leucyl-tRNA(Leu) + AMP + diphosphate</text>
        <dbReference type="Rhea" id="RHEA:11688"/>
        <dbReference type="Rhea" id="RHEA-COMP:9613"/>
        <dbReference type="Rhea" id="RHEA-COMP:9622"/>
        <dbReference type="ChEBI" id="CHEBI:30616"/>
        <dbReference type="ChEBI" id="CHEBI:33019"/>
        <dbReference type="ChEBI" id="CHEBI:57427"/>
        <dbReference type="ChEBI" id="CHEBI:78442"/>
        <dbReference type="ChEBI" id="CHEBI:78494"/>
        <dbReference type="ChEBI" id="CHEBI:456215"/>
        <dbReference type="EC" id="6.1.1.4"/>
    </reaction>
</comment>
<feature type="domain" description="Aminoacyl-tRNA synthetase class Ia" evidence="11">
    <location>
        <begin position="445"/>
        <end position="638"/>
    </location>
</feature>
<dbReference type="NCBIfam" id="TIGR00396">
    <property type="entry name" value="leuS_bact"/>
    <property type="match status" value="1"/>
</dbReference>
<dbReference type="InterPro" id="IPR002302">
    <property type="entry name" value="Leu-tRNA-ligase"/>
</dbReference>
<comment type="caution">
    <text evidence="15">The sequence shown here is derived from an EMBL/GenBank/DDBJ whole genome shotgun (WGS) entry which is preliminary data.</text>
</comment>
<evidence type="ECO:0000259" key="14">
    <source>
        <dbReference type="Pfam" id="PF13603"/>
    </source>
</evidence>
<dbReference type="InterPro" id="IPR025709">
    <property type="entry name" value="Leu_tRNA-synth_edit"/>
</dbReference>
<dbReference type="InterPro" id="IPR002300">
    <property type="entry name" value="aa-tRNA-synth_Ia"/>
</dbReference>
<proteinExistence type="inferred from homology"/>
<evidence type="ECO:0000256" key="4">
    <source>
        <dbReference type="ARBA" id="ARBA00022741"/>
    </source>
</evidence>
<name>A0ABQ3V2C7_9CHLR</name>
<keyword evidence="4 9" id="KW-0547">Nucleotide-binding</keyword>
<evidence type="ECO:0000256" key="1">
    <source>
        <dbReference type="ARBA" id="ARBA00005594"/>
    </source>
</evidence>
<sequence>MSQTHVPQPGAGEALQQVRPPSYDFASFEAKWRTRWEEQRLYQVDLQRAKKPFYNLMMFPYPSAEGLHVGNMYSYVGTDIQGRYKAMQGYDVFEPIGFDAFGIHSENFAIKQGVHPRILTKRNIEHFRERQLKHIGNRFDWSHEVDTTSPEYYRWTQWIFLQLFKAGLAERKSASVNWCPKDKTVLADEQVINGRCERCDSIVERRWLEQWFLKTTKYAQRLLDDLEGLDWSERVKNLQRNWIGRSEGLNFALQVVSEPEISGETQPGQDVAIQAYTTRPDTIFGVTFVALSARHPAIEAITAQERRAEVQTFQERMSKLAVDAERGTSGVFTGAYARHPLTGERLPIWIADYVLEGHGTGAIMGVPAHDQTDMLFARSVGLPIRFVVRSADVAAVQDEQEANEEDGILYDSGEFTGMASAEAREAVIAWFTERGLGERSVSYRLRDWLISRQRYWGPPIPIIYCPEHGAVPVPEDQLPVVLPDVENWRPTGTGASPLAAIEEFVNTTCPICGQPARRETDVNDNFLDSSWYFMRYISSDDATQAWDPALARKWLPVDMYIGGAEHSVLHLMYARFITKALHDLGLLENNEPFKRFRANGMITRDGAKISKSRGNIINPDDYIERFGADVFRVYLLFMGPYEGGGDFSDRGISGVVRFLERAWRLVEQYSQYAPQAPSSPEALRSMHIIIKRVSEDTASLKYNTAIAAIMEYVNGIIERRAASKAELETLLVLLAPYAPYMAEELWEQMGKSGSVHRASWPEYDPEAIQAQRVTIAVQVNGRLRDTIEIPASASAEEVQRHAQETERVQHFIEGRSVKRVVYVPGRLVNIVIG</sequence>
<evidence type="ECO:0000259" key="13">
    <source>
        <dbReference type="Pfam" id="PF09334"/>
    </source>
</evidence>
<feature type="domain" description="Methionyl/Leucyl tRNA synthetase" evidence="13">
    <location>
        <begin position="59"/>
        <end position="201"/>
    </location>
</feature>
<keyword evidence="6 9" id="KW-0648">Protein biosynthesis</keyword>
<dbReference type="PANTHER" id="PTHR43740">
    <property type="entry name" value="LEUCYL-TRNA SYNTHETASE"/>
    <property type="match status" value="1"/>
</dbReference>
<dbReference type="SUPFAM" id="SSF52374">
    <property type="entry name" value="Nucleotidylyl transferase"/>
    <property type="match status" value="1"/>
</dbReference>
<evidence type="ECO:0000256" key="8">
    <source>
        <dbReference type="ARBA" id="ARBA00047469"/>
    </source>
</evidence>
<dbReference type="Gene3D" id="3.40.50.620">
    <property type="entry name" value="HUPs"/>
    <property type="match status" value="2"/>
</dbReference>
<comment type="similarity">
    <text evidence="1 9 10">Belongs to the class-I aminoacyl-tRNA synthetase family.</text>
</comment>
<feature type="domain" description="Leucyl-tRNA synthetase editing" evidence="14">
    <location>
        <begin position="240"/>
        <end position="431"/>
    </location>
</feature>
<dbReference type="CDD" id="cd00812">
    <property type="entry name" value="LeuRS_core"/>
    <property type="match status" value="1"/>
</dbReference>
<dbReference type="Pfam" id="PF09334">
    <property type="entry name" value="tRNA-synt_1g"/>
    <property type="match status" value="1"/>
</dbReference>
<feature type="short sequence motif" description="'KMSKS' region" evidence="9">
    <location>
        <begin position="608"/>
        <end position="612"/>
    </location>
</feature>
<evidence type="ECO:0000313" key="15">
    <source>
        <dbReference type="EMBL" id="GHO59073.1"/>
    </source>
</evidence>
<organism evidence="15 16">
    <name type="scientific">Ktedonobacter robiniae</name>
    <dbReference type="NCBI Taxonomy" id="2778365"/>
    <lineage>
        <taxon>Bacteria</taxon>
        <taxon>Bacillati</taxon>
        <taxon>Chloroflexota</taxon>
        <taxon>Ktedonobacteria</taxon>
        <taxon>Ktedonobacterales</taxon>
        <taxon>Ktedonobacteraceae</taxon>
        <taxon>Ktedonobacter</taxon>
    </lineage>
</organism>